<reference evidence="2" key="1">
    <citation type="submission" date="2019-12" db="EMBL/GenBank/DDBJ databases">
        <title>Genome sequencing and annotation of Brassica cretica.</title>
        <authorList>
            <person name="Studholme D.J."/>
            <person name="Sarris P.F."/>
        </authorList>
    </citation>
    <scope>NUCLEOTIDE SEQUENCE</scope>
    <source>
        <strain evidence="2">PFS-102/07</strain>
        <tissue evidence="2">Leaf</tissue>
    </source>
</reference>
<dbReference type="EMBL" id="QGKY02001015">
    <property type="protein sequence ID" value="KAF2574848.1"/>
    <property type="molecule type" value="Genomic_DNA"/>
</dbReference>
<evidence type="ECO:0000313" key="2">
    <source>
        <dbReference type="EMBL" id="KAF2574848.1"/>
    </source>
</evidence>
<comment type="caution">
    <text evidence="2">The sequence shown here is derived from an EMBL/GenBank/DDBJ whole genome shotgun (WGS) entry which is preliminary data.</text>
</comment>
<feature type="region of interest" description="Disordered" evidence="1">
    <location>
        <begin position="112"/>
        <end position="166"/>
    </location>
</feature>
<feature type="region of interest" description="Disordered" evidence="1">
    <location>
        <begin position="1"/>
        <end position="66"/>
    </location>
</feature>
<evidence type="ECO:0000256" key="1">
    <source>
        <dbReference type="SAM" id="MobiDB-lite"/>
    </source>
</evidence>
<proteinExistence type="predicted"/>
<feature type="compositionally biased region" description="Basic and acidic residues" evidence="1">
    <location>
        <begin position="16"/>
        <end position="33"/>
    </location>
</feature>
<feature type="compositionally biased region" description="Basic residues" evidence="1">
    <location>
        <begin position="144"/>
        <end position="153"/>
    </location>
</feature>
<organism evidence="2">
    <name type="scientific">Brassica cretica</name>
    <name type="common">Mustard</name>
    <dbReference type="NCBI Taxonomy" id="69181"/>
    <lineage>
        <taxon>Eukaryota</taxon>
        <taxon>Viridiplantae</taxon>
        <taxon>Streptophyta</taxon>
        <taxon>Embryophyta</taxon>
        <taxon>Tracheophyta</taxon>
        <taxon>Spermatophyta</taxon>
        <taxon>Magnoliopsida</taxon>
        <taxon>eudicotyledons</taxon>
        <taxon>Gunneridae</taxon>
        <taxon>Pentapetalae</taxon>
        <taxon>rosids</taxon>
        <taxon>malvids</taxon>
        <taxon>Brassicales</taxon>
        <taxon>Brassicaceae</taxon>
        <taxon>Brassiceae</taxon>
        <taxon>Brassica</taxon>
    </lineage>
</organism>
<feature type="compositionally biased region" description="Polar residues" evidence="1">
    <location>
        <begin position="112"/>
        <end position="122"/>
    </location>
</feature>
<gene>
    <name evidence="2" type="ORF">F2Q70_00006558</name>
</gene>
<sequence>MPLSPPQRSAPVSNRRFTETHRIPPEPSRKHESPLSFPTSNFSTGPHKAVNHRNPSGIQPRQPKKSLPTTVLEVMSFISYNTYPSIKINPPIKFRLFVWRGDQLMMRYTKHNQQSLRNQNNPGIKPSTPLKIHLEDRDPSKPATPRRRDHRIPKSISQAGRKKEPPRVFISHRRLSREKREGQIIHYFIRYLFRIKFREYSE</sequence>
<accession>A0A8S9IYR8</accession>
<name>A0A8S9IYR8_BRACR</name>
<dbReference type="AlphaFoldDB" id="A0A8S9IYR8"/>
<protein>
    <submittedName>
        <fullName evidence="2">Uncharacterized protein</fullName>
    </submittedName>
</protein>
<feature type="compositionally biased region" description="Polar residues" evidence="1">
    <location>
        <begin position="1"/>
        <end position="12"/>
    </location>
</feature>